<dbReference type="PANTHER" id="PTHR28181:SF1">
    <property type="entry name" value="COLD TOLERANCE PROTEIN 1"/>
    <property type="match status" value="1"/>
</dbReference>
<dbReference type="InterPro" id="IPR050849">
    <property type="entry name" value="HAD-like_hydrolase_phosphatase"/>
</dbReference>
<dbReference type="Proteomes" id="UP000295083">
    <property type="component" value="Unassembled WGS sequence"/>
</dbReference>
<proteinExistence type="predicted"/>
<sequence>MLGRHNHIGRLSLRNLLTSLAVLPLYPVVAAMFPRPLRVVLDFDGTITAKDTIGTLADLGLQFQQRRGLNLSASWQKVLEDYGRDHADHVSTYQPPVSDRVLLSEELAFLRGLQPVELRSVQRVEESGIFRGMSREDLVKAGHEAQADGRVSLRSGFTKLMDEATQRGWSVSVVSVNWSRSFIAGVLSAYHFDDVVANEIELDGSISGPDVLGPLAKDNVMTTSEDKLRALRMLGARQGVSSGPGLVYFGDSTTDLECLLETRGVVMTPGTESSLMKTLVRLGYSVPRIQDVDQSCSSGPIAWASTFDEVLQSGFLAAGGRDSSC</sequence>
<accession>A0A4R8PZ46</accession>
<dbReference type="AlphaFoldDB" id="A0A4R8PZ46"/>
<dbReference type="InterPro" id="IPR023214">
    <property type="entry name" value="HAD_sf"/>
</dbReference>
<keyword evidence="2" id="KW-1185">Reference proteome</keyword>
<reference evidence="1 2" key="1">
    <citation type="submission" date="2018-11" db="EMBL/GenBank/DDBJ databases">
        <title>Genome sequence and assembly of Colletotrichum spinosum.</title>
        <authorList>
            <person name="Gan P."/>
            <person name="Shirasu K."/>
        </authorList>
    </citation>
    <scope>NUCLEOTIDE SEQUENCE [LARGE SCALE GENOMIC DNA]</scope>
    <source>
        <strain evidence="1 2">CBS 515.97</strain>
    </source>
</reference>
<dbReference type="InterPro" id="IPR036412">
    <property type="entry name" value="HAD-like_sf"/>
</dbReference>
<evidence type="ECO:0000313" key="1">
    <source>
        <dbReference type="EMBL" id="TDZ31222.1"/>
    </source>
</evidence>
<dbReference type="PANTHER" id="PTHR28181">
    <property type="entry name" value="UPF0655 PROTEIN YCR015C"/>
    <property type="match status" value="1"/>
</dbReference>
<protein>
    <submittedName>
        <fullName evidence="1">UPF0655 protein</fullName>
    </submittedName>
</protein>
<name>A0A4R8PZ46_9PEZI</name>
<dbReference type="Pfam" id="PF12710">
    <property type="entry name" value="HAD"/>
    <property type="match status" value="1"/>
</dbReference>
<organism evidence="1 2">
    <name type="scientific">Colletotrichum spinosum</name>
    <dbReference type="NCBI Taxonomy" id="1347390"/>
    <lineage>
        <taxon>Eukaryota</taxon>
        <taxon>Fungi</taxon>
        <taxon>Dikarya</taxon>
        <taxon>Ascomycota</taxon>
        <taxon>Pezizomycotina</taxon>
        <taxon>Sordariomycetes</taxon>
        <taxon>Hypocreomycetidae</taxon>
        <taxon>Glomerellales</taxon>
        <taxon>Glomerellaceae</taxon>
        <taxon>Colletotrichum</taxon>
        <taxon>Colletotrichum orbiculare species complex</taxon>
    </lineage>
</organism>
<dbReference type="SUPFAM" id="SSF56784">
    <property type="entry name" value="HAD-like"/>
    <property type="match status" value="1"/>
</dbReference>
<dbReference type="Gene3D" id="3.40.50.1000">
    <property type="entry name" value="HAD superfamily/HAD-like"/>
    <property type="match status" value="1"/>
</dbReference>
<gene>
    <name evidence="1" type="ORF">C8035_v005306</name>
</gene>
<comment type="caution">
    <text evidence="1">The sequence shown here is derived from an EMBL/GenBank/DDBJ whole genome shotgun (WGS) entry which is preliminary data.</text>
</comment>
<dbReference type="EMBL" id="QAPG01000108">
    <property type="protein sequence ID" value="TDZ31222.1"/>
    <property type="molecule type" value="Genomic_DNA"/>
</dbReference>
<evidence type="ECO:0000313" key="2">
    <source>
        <dbReference type="Proteomes" id="UP000295083"/>
    </source>
</evidence>